<feature type="compositionally biased region" description="Basic and acidic residues" evidence="1">
    <location>
        <begin position="240"/>
        <end position="253"/>
    </location>
</feature>
<gene>
    <name evidence="3" type="ORF">ACMD2_21565</name>
</gene>
<keyword evidence="2" id="KW-1133">Transmembrane helix</keyword>
<feature type="transmembrane region" description="Helical" evidence="2">
    <location>
        <begin position="138"/>
        <end position="158"/>
    </location>
</feature>
<dbReference type="AlphaFoldDB" id="A0A199V9E8"/>
<sequence>MGGAGGESEIHAAARPGDLCTVESLHNSRDRHSRGLVGSEGLEESLLEKDPLPSQGERIFHLPKGGHLREKGELRWGLGLMQQPGVQKVQLGTTKQHFVKTHTSAFGVSRHSVSQGGTYLEIVQRRLIKNRCKLRGSFIGKMFISIAVIYAVTIVTLFGRLLGTAYSSRLGLGSLLCPTLASFLCGWPRSLRSSSSLLSLPNPPSSTRPLDGGPDPHNPFGRWNGGQSSHGGRGDEEESIFAREGTRASSEIRDKRRSLVPDFARERHDSSSMSQPSGTSISRIPFSLVLLLWNGKGSKVTRESFEKADTGKEIVIFHHRDFVKALPLKEVERDMGLLFGDLSLLHARDVNPGLGIRAFVRIIPHLHPRSPFLFTSCDGSLPLMVSLLSASLLPSTDWSLGDGSSLDSLALDDLQDSSNDCNLGDSIPSLLKPVSCGRSVETPRRFRPHIAKYPLKHFLLKAIARKMLLKDSQARRTLLKQQLASIIMDEEILWKVRAKQTWLKEGDGNTKFFHSVANGRKRLNYIVSIEIEGLTLHKDDQIREYFFNKFWDVFAPDGDSNPIIGDWSCLFHEQTIPFPDQLPFSADEIKLATFQLEGDKALGPYGFHMVFFHIFWETVKEDIFNVFWDLYNGNLCTGPIGYSYICLIFKKEEAKKDPWGNYLEVHFVQQPFLSDRKGSHDPEPILPGIANPKASLISATRSRALEPMVMDPNPLVPGTLGLRADLTRLDDFEHEIVRFENLFSLIAMTIPLPKIRLGHHEDDAAKPVVLHQCLGTCGMITPSPLDGFVEPVTDDREVFNEELRESTAEAD</sequence>
<keyword evidence="2" id="KW-0812">Transmembrane</keyword>
<reference evidence="3 4" key="1">
    <citation type="journal article" date="2016" name="DNA Res.">
        <title>The draft genome of MD-2 pineapple using hybrid error correction of long reads.</title>
        <authorList>
            <person name="Redwan R.M."/>
            <person name="Saidin A."/>
            <person name="Kumar S.V."/>
        </authorList>
    </citation>
    <scope>NUCLEOTIDE SEQUENCE [LARGE SCALE GENOMIC DNA]</scope>
    <source>
        <strain evidence="4">cv. MD2</strain>
        <tissue evidence="3">Leaf</tissue>
    </source>
</reference>
<dbReference type="Proteomes" id="UP000092600">
    <property type="component" value="Unassembled WGS sequence"/>
</dbReference>
<dbReference type="EMBL" id="LSRQ01002710">
    <property type="protein sequence ID" value="OAY73425.1"/>
    <property type="molecule type" value="Genomic_DNA"/>
</dbReference>
<feature type="region of interest" description="Disordered" evidence="1">
    <location>
        <begin position="196"/>
        <end position="253"/>
    </location>
</feature>
<feature type="region of interest" description="Disordered" evidence="1">
    <location>
        <begin position="25"/>
        <end position="45"/>
    </location>
</feature>
<evidence type="ECO:0000313" key="3">
    <source>
        <dbReference type="EMBL" id="OAY73425.1"/>
    </source>
</evidence>
<name>A0A199V9E8_ANACO</name>
<evidence type="ECO:0000256" key="2">
    <source>
        <dbReference type="SAM" id="Phobius"/>
    </source>
</evidence>
<proteinExistence type="predicted"/>
<dbReference type="STRING" id="4615.A0A199V9E8"/>
<protein>
    <submittedName>
        <fullName evidence="3">Uncharacterized protein</fullName>
    </submittedName>
</protein>
<comment type="caution">
    <text evidence="3">The sequence shown here is derived from an EMBL/GenBank/DDBJ whole genome shotgun (WGS) entry which is preliminary data.</text>
</comment>
<evidence type="ECO:0000313" key="4">
    <source>
        <dbReference type="Proteomes" id="UP000092600"/>
    </source>
</evidence>
<accession>A0A199V9E8</accession>
<keyword evidence="2" id="KW-0472">Membrane</keyword>
<evidence type="ECO:0000256" key="1">
    <source>
        <dbReference type="SAM" id="MobiDB-lite"/>
    </source>
</evidence>
<organism evidence="3 4">
    <name type="scientific">Ananas comosus</name>
    <name type="common">Pineapple</name>
    <name type="synonym">Ananas ananas</name>
    <dbReference type="NCBI Taxonomy" id="4615"/>
    <lineage>
        <taxon>Eukaryota</taxon>
        <taxon>Viridiplantae</taxon>
        <taxon>Streptophyta</taxon>
        <taxon>Embryophyta</taxon>
        <taxon>Tracheophyta</taxon>
        <taxon>Spermatophyta</taxon>
        <taxon>Magnoliopsida</taxon>
        <taxon>Liliopsida</taxon>
        <taxon>Poales</taxon>
        <taxon>Bromeliaceae</taxon>
        <taxon>Bromelioideae</taxon>
        <taxon>Ananas</taxon>
    </lineage>
</organism>